<dbReference type="AlphaFoldDB" id="A0A0G0P6H9"/>
<organism evidence="3 4">
    <name type="scientific">Candidatus Woesebacteria bacterium GW2011_GWB1_38_8</name>
    <dbReference type="NCBI Taxonomy" id="1618570"/>
    <lineage>
        <taxon>Bacteria</taxon>
        <taxon>Candidatus Woeseibacteriota</taxon>
    </lineage>
</organism>
<evidence type="ECO:0000256" key="1">
    <source>
        <dbReference type="SAM" id="Phobius"/>
    </source>
</evidence>
<feature type="transmembrane region" description="Helical" evidence="1">
    <location>
        <begin position="6"/>
        <end position="24"/>
    </location>
</feature>
<dbReference type="Proteomes" id="UP000034081">
    <property type="component" value="Unassembled WGS sequence"/>
</dbReference>
<sequence>MRVYFAFFASFVFTAIVVYGFLYFRDKNKAEVLGYISDISPTIPPTLTLTLVPTNEPTVTPSMAPTFVPTLKPTPVANIVTQPHYSSEQINAFIERFAGQYGVDPNVLRHIAVCESGFNASSVNGPYVGLYQFSSNTWINNRSQMGEITDPELRYDAEEAVQTAAYLISIGKKGIWPNCYP</sequence>
<name>A0A0G0P6H9_9BACT</name>
<keyword evidence="1" id="KW-0812">Transmembrane</keyword>
<comment type="caution">
    <text evidence="3">The sequence shown here is derived from an EMBL/GenBank/DDBJ whole genome shotgun (WGS) entry which is preliminary data.</text>
</comment>
<proteinExistence type="predicted"/>
<dbReference type="InterPro" id="IPR023346">
    <property type="entry name" value="Lysozyme-like_dom_sf"/>
</dbReference>
<protein>
    <submittedName>
        <fullName evidence="3">Protein containing Lytic transglycosylase-like, catalytic-like protein</fullName>
    </submittedName>
</protein>
<evidence type="ECO:0000313" key="3">
    <source>
        <dbReference type="EMBL" id="KKQ84926.1"/>
    </source>
</evidence>
<keyword evidence="1" id="KW-1133">Transmembrane helix</keyword>
<dbReference type="InterPro" id="IPR008258">
    <property type="entry name" value="Transglycosylase_SLT_dom_1"/>
</dbReference>
<feature type="domain" description="Transglycosylase SLT" evidence="2">
    <location>
        <begin position="96"/>
        <end position="169"/>
    </location>
</feature>
<dbReference type="Gene3D" id="1.10.530.10">
    <property type="match status" value="1"/>
</dbReference>
<evidence type="ECO:0000259" key="2">
    <source>
        <dbReference type="Pfam" id="PF01464"/>
    </source>
</evidence>
<gene>
    <name evidence="3" type="ORF">UT08_C0012G0022</name>
</gene>
<dbReference type="EMBL" id="LBVL01000012">
    <property type="protein sequence ID" value="KKQ84926.1"/>
    <property type="molecule type" value="Genomic_DNA"/>
</dbReference>
<dbReference type="Pfam" id="PF01464">
    <property type="entry name" value="SLT"/>
    <property type="match status" value="1"/>
</dbReference>
<dbReference type="SUPFAM" id="SSF53955">
    <property type="entry name" value="Lysozyme-like"/>
    <property type="match status" value="1"/>
</dbReference>
<reference evidence="3 4" key="1">
    <citation type="journal article" date="2015" name="Nature">
        <title>rRNA introns, odd ribosomes, and small enigmatic genomes across a large radiation of phyla.</title>
        <authorList>
            <person name="Brown C.T."/>
            <person name="Hug L.A."/>
            <person name="Thomas B.C."/>
            <person name="Sharon I."/>
            <person name="Castelle C.J."/>
            <person name="Singh A."/>
            <person name="Wilkins M.J."/>
            <person name="Williams K.H."/>
            <person name="Banfield J.F."/>
        </authorList>
    </citation>
    <scope>NUCLEOTIDE SEQUENCE [LARGE SCALE GENOMIC DNA]</scope>
</reference>
<keyword evidence="1" id="KW-0472">Membrane</keyword>
<accession>A0A0G0P6H9</accession>
<evidence type="ECO:0000313" key="4">
    <source>
        <dbReference type="Proteomes" id="UP000034081"/>
    </source>
</evidence>